<evidence type="ECO:0000313" key="10">
    <source>
        <dbReference type="EMBL" id="ARM75870.1"/>
    </source>
</evidence>
<dbReference type="RefSeq" id="WP_148691650.1">
    <property type="nucleotide sequence ID" value="NZ_CP020477.1"/>
</dbReference>
<dbReference type="InterPro" id="IPR007209">
    <property type="entry name" value="RNaseL-inhib-like_metal-bd_dom"/>
</dbReference>
<dbReference type="Proteomes" id="UP000193404">
    <property type="component" value="Chromosome"/>
</dbReference>
<name>A0A1W6K081_9CREN</name>
<dbReference type="KEGG" id="aman:B6F84_07370"/>
<keyword evidence="6 7" id="KW-0949">S-adenosyl-L-methionine</keyword>
<keyword evidence="5 7" id="KW-0808">Transferase</keyword>
<feature type="domain" description="16S/18S rRNA aminocarboxypropyltransferase Tsr3 C-terminal" evidence="8">
    <location>
        <begin position="36"/>
        <end position="161"/>
    </location>
</feature>
<evidence type="ECO:0000256" key="4">
    <source>
        <dbReference type="ARBA" id="ARBA00022552"/>
    </source>
</evidence>
<evidence type="ECO:0000256" key="1">
    <source>
        <dbReference type="ARBA" id="ARBA00014114"/>
    </source>
</evidence>
<comment type="subcellular location">
    <subcellularLocation>
        <location evidence="7">Cytoplasm</location>
    </subcellularLocation>
</comment>
<dbReference type="InterPro" id="IPR007177">
    <property type="entry name" value="Tsr3_C"/>
</dbReference>
<dbReference type="GO" id="GO:0106388">
    <property type="term" value="F:rRNA small subunit aminocarboxypropyltransferase activity"/>
    <property type="evidence" value="ECO:0007669"/>
    <property type="project" value="UniProtKB-EC"/>
</dbReference>
<evidence type="ECO:0000313" key="11">
    <source>
        <dbReference type="Proteomes" id="UP000193404"/>
    </source>
</evidence>
<keyword evidence="11" id="KW-1185">Reference proteome</keyword>
<keyword evidence="4 7" id="KW-0698">rRNA processing</keyword>
<dbReference type="PANTHER" id="PTHR20426">
    <property type="entry name" value="RIBOSOME BIOGENESIS PROTEIN TSR3 HOMOLOG"/>
    <property type="match status" value="1"/>
</dbReference>
<feature type="domain" description="RNase L inhibitor RLI-like possible metal-binding" evidence="9">
    <location>
        <begin position="1"/>
        <end position="30"/>
    </location>
</feature>
<evidence type="ECO:0000256" key="6">
    <source>
        <dbReference type="ARBA" id="ARBA00022691"/>
    </source>
</evidence>
<organism evidence="10 11">
    <name type="scientific">Acidianus manzaensis</name>
    <dbReference type="NCBI Taxonomy" id="282676"/>
    <lineage>
        <taxon>Archaea</taxon>
        <taxon>Thermoproteota</taxon>
        <taxon>Thermoprotei</taxon>
        <taxon>Sulfolobales</taxon>
        <taxon>Sulfolobaceae</taxon>
        <taxon>Acidianus</taxon>
    </lineage>
</organism>
<comment type="function">
    <text evidence="7">Aminocarboxypropyltransferase that catalyzes the aminocarboxypropyl transfer on pseudouridine corresponding to position 914 in M.jannaschii 16S rRNA. It constitutes the last step in biosynthesis of the hypermodified N1-methyl-N3-(3-amino-3-carboxypropyl) pseudouridine (m1acp3-Psi).</text>
</comment>
<accession>A0A1W6K081</accession>
<gene>
    <name evidence="10" type="ORF">B6F84_07370</name>
</gene>
<comment type="caution">
    <text evidence="7">Lacks conserved residue(s) required for the propagation of feature annotation.</text>
</comment>
<dbReference type="GO" id="GO:0000455">
    <property type="term" value="P:enzyme-directed rRNA pseudouridine synthesis"/>
    <property type="evidence" value="ECO:0007669"/>
    <property type="project" value="UniProtKB-UniRule"/>
</dbReference>
<dbReference type="GO" id="GO:1904047">
    <property type="term" value="F:S-adenosyl-L-methionine binding"/>
    <property type="evidence" value="ECO:0007669"/>
    <property type="project" value="UniProtKB-UniRule"/>
</dbReference>
<protein>
    <recommendedName>
        <fullName evidence="1 7">16S rRNA aminocarboxypropyltransferase</fullName>
        <ecNumber evidence="7">2.5.1.157</ecNumber>
    </recommendedName>
</protein>
<sequence>MQIYVIELGQDDPKKCTSRKMVHFGYARFTVKPKGIILNPLSRILLSDEDKYLVDRIGLTVIDSSWKKSDTNFFQKFNDKNARRLPFLLAGNPTNYAKPFMLSSLEAVAASLYILEYTDLAIKILSLYKWGNTFYQLNLDLLESYKGKSREEIEKIEKEYIGEPQ</sequence>
<evidence type="ECO:0000259" key="9">
    <source>
        <dbReference type="Pfam" id="PF04068"/>
    </source>
</evidence>
<reference evidence="10 11" key="1">
    <citation type="submission" date="2017-03" db="EMBL/GenBank/DDBJ databases">
        <title>Sulfur activation and transportation mechanism of thermophilic Archaea Acidianus manzaensis YN-25.</title>
        <authorList>
            <person name="Ma Y."/>
            <person name="Yang Y."/>
            <person name="Xia J."/>
        </authorList>
    </citation>
    <scope>NUCLEOTIDE SEQUENCE [LARGE SCALE GENOMIC DNA]</scope>
    <source>
        <strain evidence="10 11">YN-25</strain>
    </source>
</reference>
<evidence type="ECO:0000256" key="5">
    <source>
        <dbReference type="ARBA" id="ARBA00022679"/>
    </source>
</evidence>
<dbReference type="AlphaFoldDB" id="A0A1W6K081"/>
<keyword evidence="2 7" id="KW-0963">Cytoplasm</keyword>
<dbReference type="GeneID" id="41590727"/>
<comment type="similarity">
    <text evidence="7">Belongs to the TDD superfamily. TSR3 family.</text>
</comment>
<dbReference type="OrthoDB" id="7441at2157"/>
<dbReference type="HAMAP" id="MF_01116">
    <property type="entry name" value="TSR3"/>
    <property type="match status" value="1"/>
</dbReference>
<dbReference type="Pfam" id="PF04068">
    <property type="entry name" value="Fer4_RLI"/>
    <property type="match status" value="1"/>
</dbReference>
<proteinExistence type="inferred from homology"/>
<keyword evidence="3 7" id="KW-0690">Ribosome biogenesis</keyword>
<dbReference type="InterPro" id="IPR022968">
    <property type="entry name" value="Tsr3-like"/>
</dbReference>
<dbReference type="EMBL" id="CP020477">
    <property type="protein sequence ID" value="ARM75870.1"/>
    <property type="molecule type" value="Genomic_DNA"/>
</dbReference>
<evidence type="ECO:0000256" key="3">
    <source>
        <dbReference type="ARBA" id="ARBA00022517"/>
    </source>
</evidence>
<feature type="binding site" evidence="7">
    <location>
        <position position="17"/>
    </location>
    <ligand>
        <name>S-adenosyl-L-methionine</name>
        <dbReference type="ChEBI" id="CHEBI:59789"/>
    </ligand>
</feature>
<evidence type="ECO:0000259" key="8">
    <source>
        <dbReference type="Pfam" id="PF04034"/>
    </source>
</evidence>
<dbReference type="GO" id="GO:0005737">
    <property type="term" value="C:cytoplasm"/>
    <property type="evidence" value="ECO:0007669"/>
    <property type="project" value="UniProtKB-SubCell"/>
</dbReference>
<dbReference type="NCBIfam" id="NF002621">
    <property type="entry name" value="PRK02287.1"/>
    <property type="match status" value="1"/>
</dbReference>
<evidence type="ECO:0000256" key="2">
    <source>
        <dbReference type="ARBA" id="ARBA00022490"/>
    </source>
</evidence>
<evidence type="ECO:0000256" key="7">
    <source>
        <dbReference type="HAMAP-Rule" id="MF_01116"/>
    </source>
</evidence>
<feature type="binding site" evidence="7">
    <location>
        <position position="85"/>
    </location>
    <ligand>
        <name>S-adenosyl-L-methionine</name>
        <dbReference type="ChEBI" id="CHEBI:59789"/>
    </ligand>
</feature>
<dbReference type="PANTHER" id="PTHR20426:SF0">
    <property type="entry name" value="18S RRNA AMINOCARBOXYPROPYLTRANSFERASE"/>
    <property type="match status" value="1"/>
</dbReference>
<feature type="binding site" evidence="7">
    <location>
        <position position="62"/>
    </location>
    <ligand>
        <name>S-adenosyl-L-methionine</name>
        <dbReference type="ChEBI" id="CHEBI:59789"/>
    </ligand>
</feature>
<dbReference type="STRING" id="282676.B6F84_07370"/>
<dbReference type="EC" id="2.5.1.157" evidence="7"/>
<feature type="binding site" evidence="7">
    <location>
        <position position="104"/>
    </location>
    <ligand>
        <name>S-adenosyl-L-methionine</name>
        <dbReference type="ChEBI" id="CHEBI:59789"/>
    </ligand>
</feature>
<dbReference type="Pfam" id="PF04034">
    <property type="entry name" value="Ribo_biogen_C"/>
    <property type="match status" value="1"/>
</dbReference>
<comment type="catalytic activity">
    <reaction evidence="7">
        <text>an N(1)-methylpseudouridine in rRNA + S-adenosyl-L-methionine = N(1)-methyl-N(3)-[(3S)-3-amino-3-carboxypropyl]pseudouridine in rRNA + S-methyl-5'-thioadenosine + H(+)</text>
        <dbReference type="Rhea" id="RHEA:63296"/>
        <dbReference type="Rhea" id="RHEA-COMP:11634"/>
        <dbReference type="Rhea" id="RHEA-COMP:16310"/>
        <dbReference type="ChEBI" id="CHEBI:15378"/>
        <dbReference type="ChEBI" id="CHEBI:17509"/>
        <dbReference type="ChEBI" id="CHEBI:59789"/>
        <dbReference type="ChEBI" id="CHEBI:74890"/>
        <dbReference type="ChEBI" id="CHEBI:146234"/>
        <dbReference type="EC" id="2.5.1.157"/>
    </reaction>
</comment>